<dbReference type="GO" id="GO:0016407">
    <property type="term" value="F:acetyltransferase activity"/>
    <property type="evidence" value="ECO:0007669"/>
    <property type="project" value="TreeGrafter"/>
</dbReference>
<accession>A0A9Q1QMP1</accession>
<keyword evidence="6 8" id="KW-0472">Membrane</keyword>
<organism evidence="10 11">
    <name type="scientific">Carnegiea gigantea</name>
    <dbReference type="NCBI Taxonomy" id="171969"/>
    <lineage>
        <taxon>Eukaryota</taxon>
        <taxon>Viridiplantae</taxon>
        <taxon>Streptophyta</taxon>
        <taxon>Embryophyta</taxon>
        <taxon>Tracheophyta</taxon>
        <taxon>Spermatophyta</taxon>
        <taxon>Magnoliopsida</taxon>
        <taxon>eudicotyledons</taxon>
        <taxon>Gunneridae</taxon>
        <taxon>Pentapetalae</taxon>
        <taxon>Caryophyllales</taxon>
        <taxon>Cactineae</taxon>
        <taxon>Cactaceae</taxon>
        <taxon>Cactoideae</taxon>
        <taxon>Echinocereeae</taxon>
        <taxon>Carnegiea</taxon>
    </lineage>
</organism>
<keyword evidence="7" id="KW-0325">Glycoprotein</keyword>
<keyword evidence="5 8" id="KW-1133">Transmembrane helix</keyword>
<comment type="similarity">
    <text evidence="2">Belongs to the PC-esterase family. CASD1 subfamily.</text>
</comment>
<protein>
    <recommendedName>
        <fullName evidence="9">Cas1p 10 TM acyl transferase domain-containing protein</fullName>
    </recommendedName>
</protein>
<dbReference type="Proteomes" id="UP001153076">
    <property type="component" value="Unassembled WGS sequence"/>
</dbReference>
<sequence length="337" mass="38592">MATPASASPGQDAPTDTSYETICGAPDTSYETVGGAPFWGPTYGLVGRICRHPEISLVEFRNEEAKEDEKAILLEGGSLPSASPRARNESASPILRFLLMDETFLLENRLTLRAMSEFGLLLAYFYLCDRTNLFGESTKSYNRDLFLFLYFLLIVVAAMTSFTIHKDKSPFSGRSILYLNRHQTEEWKGWMQVLFLMYHYFAASEMYNAIRVFIAAYVWMTGFGNFSYYYVRKDFSFARFAQIERWMEKLEETEVKKRIAVKAAVVTNSLLVSYRLFELTNTLKMAFVPSKDDKRLTYNILVAVATSLVLYSLSFMLLKVSQLQISLIVNVSFKWKS</sequence>
<evidence type="ECO:0000256" key="5">
    <source>
        <dbReference type="ARBA" id="ARBA00022989"/>
    </source>
</evidence>
<feature type="transmembrane region" description="Helical" evidence="8">
    <location>
        <begin position="209"/>
        <end position="231"/>
    </location>
</feature>
<evidence type="ECO:0000256" key="3">
    <source>
        <dbReference type="ARBA" id="ARBA00022679"/>
    </source>
</evidence>
<dbReference type="Pfam" id="PF07779">
    <property type="entry name" value="Cas1_AcylT"/>
    <property type="match status" value="1"/>
</dbReference>
<dbReference type="GO" id="GO:0045492">
    <property type="term" value="P:xylan biosynthetic process"/>
    <property type="evidence" value="ECO:0007669"/>
    <property type="project" value="TreeGrafter"/>
</dbReference>
<evidence type="ECO:0000256" key="2">
    <source>
        <dbReference type="ARBA" id="ARBA00010666"/>
    </source>
</evidence>
<feature type="transmembrane region" description="Helical" evidence="8">
    <location>
        <begin position="297"/>
        <end position="318"/>
    </location>
</feature>
<evidence type="ECO:0000256" key="6">
    <source>
        <dbReference type="ARBA" id="ARBA00023136"/>
    </source>
</evidence>
<dbReference type="GO" id="GO:0016020">
    <property type="term" value="C:membrane"/>
    <property type="evidence" value="ECO:0007669"/>
    <property type="project" value="UniProtKB-SubCell"/>
</dbReference>
<feature type="transmembrane region" description="Helical" evidence="8">
    <location>
        <begin position="147"/>
        <end position="165"/>
    </location>
</feature>
<proteinExistence type="inferred from homology"/>
<feature type="domain" description="Cas1p 10 TM acyl transferase" evidence="9">
    <location>
        <begin position="110"/>
        <end position="243"/>
    </location>
</feature>
<dbReference type="PANTHER" id="PTHR13533:SF48">
    <property type="entry name" value="PROTEIN REDUCED WALL ACETYLATION 2"/>
    <property type="match status" value="1"/>
</dbReference>
<comment type="caution">
    <text evidence="10">The sequence shown here is derived from an EMBL/GenBank/DDBJ whole genome shotgun (WGS) entry which is preliminary data.</text>
</comment>
<dbReference type="GO" id="GO:0005794">
    <property type="term" value="C:Golgi apparatus"/>
    <property type="evidence" value="ECO:0007669"/>
    <property type="project" value="TreeGrafter"/>
</dbReference>
<evidence type="ECO:0000313" key="11">
    <source>
        <dbReference type="Proteomes" id="UP001153076"/>
    </source>
</evidence>
<dbReference type="AlphaFoldDB" id="A0A9Q1QMP1"/>
<dbReference type="InterPro" id="IPR012419">
    <property type="entry name" value="Cas1_AcylTrans_dom"/>
</dbReference>
<reference evidence="10" key="1">
    <citation type="submission" date="2022-04" db="EMBL/GenBank/DDBJ databases">
        <title>Carnegiea gigantea Genome sequencing and assembly v2.</title>
        <authorList>
            <person name="Copetti D."/>
            <person name="Sanderson M.J."/>
            <person name="Burquez A."/>
            <person name="Wojciechowski M.F."/>
        </authorList>
    </citation>
    <scope>NUCLEOTIDE SEQUENCE</scope>
    <source>
        <strain evidence="10">SGP5-SGP5p</strain>
        <tissue evidence="10">Aerial part</tissue>
    </source>
</reference>
<keyword evidence="3" id="KW-0808">Transferase</keyword>
<evidence type="ECO:0000256" key="1">
    <source>
        <dbReference type="ARBA" id="ARBA00004141"/>
    </source>
</evidence>
<dbReference type="GO" id="GO:0009834">
    <property type="term" value="P:plant-type secondary cell wall biogenesis"/>
    <property type="evidence" value="ECO:0007669"/>
    <property type="project" value="TreeGrafter"/>
</dbReference>
<name>A0A9Q1QMP1_9CARY</name>
<dbReference type="OrthoDB" id="1733713at2759"/>
<evidence type="ECO:0000256" key="4">
    <source>
        <dbReference type="ARBA" id="ARBA00022692"/>
    </source>
</evidence>
<keyword evidence="4 8" id="KW-0812">Transmembrane</keyword>
<evidence type="ECO:0000259" key="9">
    <source>
        <dbReference type="Pfam" id="PF07779"/>
    </source>
</evidence>
<evidence type="ECO:0000256" key="7">
    <source>
        <dbReference type="ARBA" id="ARBA00023180"/>
    </source>
</evidence>
<comment type="subcellular location">
    <subcellularLocation>
        <location evidence="1">Membrane</location>
        <topology evidence="1">Multi-pass membrane protein</topology>
    </subcellularLocation>
</comment>
<dbReference type="EMBL" id="JAKOGI010000072">
    <property type="protein sequence ID" value="KAJ8445725.1"/>
    <property type="molecule type" value="Genomic_DNA"/>
</dbReference>
<gene>
    <name evidence="10" type="ORF">Cgig2_026052</name>
</gene>
<keyword evidence="11" id="KW-1185">Reference proteome</keyword>
<dbReference type="GO" id="GO:0010411">
    <property type="term" value="P:xyloglucan metabolic process"/>
    <property type="evidence" value="ECO:0007669"/>
    <property type="project" value="TreeGrafter"/>
</dbReference>
<evidence type="ECO:0000256" key="8">
    <source>
        <dbReference type="SAM" id="Phobius"/>
    </source>
</evidence>
<evidence type="ECO:0000313" key="10">
    <source>
        <dbReference type="EMBL" id="KAJ8445725.1"/>
    </source>
</evidence>
<dbReference type="PANTHER" id="PTHR13533">
    <property type="entry name" value="N-ACETYLNEURAMINATE 9-O-ACETYLTRANSFERASE"/>
    <property type="match status" value="1"/>
</dbReference>